<dbReference type="NCBIfam" id="TIGR02432">
    <property type="entry name" value="lysidine_TilS_N"/>
    <property type="match status" value="1"/>
</dbReference>
<comment type="caution">
    <text evidence="8">The sequence shown here is derived from an EMBL/GenBank/DDBJ whole genome shotgun (WGS) entry which is preliminary data.</text>
</comment>
<organism evidence="8 9">
    <name type="scientific">Aurantiacibacter sediminis</name>
    <dbReference type="NCBI Taxonomy" id="2793064"/>
    <lineage>
        <taxon>Bacteria</taxon>
        <taxon>Pseudomonadati</taxon>
        <taxon>Pseudomonadota</taxon>
        <taxon>Alphaproteobacteria</taxon>
        <taxon>Sphingomonadales</taxon>
        <taxon>Erythrobacteraceae</taxon>
        <taxon>Aurantiacibacter</taxon>
    </lineage>
</organism>
<comment type="function">
    <text evidence="6">Ligates lysine onto the cytidine present at position 34 of the AUA codon-specific tRNA(Ile) that contains the anticodon CAU, in an ATP-dependent manner. Cytidine is converted to lysidine, thus changing the amino acid specificity of the tRNA from methionine to isoleucine.</text>
</comment>
<feature type="binding site" evidence="6">
    <location>
        <begin position="32"/>
        <end position="37"/>
    </location>
    <ligand>
        <name>ATP</name>
        <dbReference type="ChEBI" id="CHEBI:30616"/>
    </ligand>
</feature>
<evidence type="ECO:0000259" key="7">
    <source>
        <dbReference type="Pfam" id="PF01171"/>
    </source>
</evidence>
<keyword evidence="6" id="KW-0963">Cytoplasm</keyword>
<dbReference type="Proteomes" id="UP000602442">
    <property type="component" value="Unassembled WGS sequence"/>
</dbReference>
<dbReference type="PANTHER" id="PTHR43033:SF1">
    <property type="entry name" value="TRNA(ILE)-LYSIDINE SYNTHASE-RELATED"/>
    <property type="match status" value="1"/>
</dbReference>
<dbReference type="PANTHER" id="PTHR43033">
    <property type="entry name" value="TRNA(ILE)-LYSIDINE SYNTHASE-RELATED"/>
    <property type="match status" value="1"/>
</dbReference>
<evidence type="ECO:0000256" key="4">
    <source>
        <dbReference type="ARBA" id="ARBA00022840"/>
    </source>
</evidence>
<dbReference type="RefSeq" id="WP_197922496.1">
    <property type="nucleotide sequence ID" value="NZ_CAWPTA010000009.1"/>
</dbReference>
<dbReference type="InterPro" id="IPR014729">
    <property type="entry name" value="Rossmann-like_a/b/a_fold"/>
</dbReference>
<dbReference type="EC" id="6.3.4.19" evidence="6"/>
<dbReference type="CDD" id="cd01992">
    <property type="entry name" value="TilS_N"/>
    <property type="match status" value="1"/>
</dbReference>
<evidence type="ECO:0000313" key="9">
    <source>
        <dbReference type="Proteomes" id="UP000602442"/>
    </source>
</evidence>
<accession>A0ABS0N6W8</accession>
<keyword evidence="9" id="KW-1185">Reference proteome</keyword>
<dbReference type="InterPro" id="IPR012795">
    <property type="entry name" value="tRNA_Ile_lys_synt_N"/>
</dbReference>
<keyword evidence="2 6" id="KW-0819">tRNA processing</keyword>
<dbReference type="Pfam" id="PF01171">
    <property type="entry name" value="ATP_bind_3"/>
    <property type="match status" value="1"/>
</dbReference>
<evidence type="ECO:0000256" key="5">
    <source>
        <dbReference type="ARBA" id="ARBA00048539"/>
    </source>
</evidence>
<keyword evidence="1 6" id="KW-0436">Ligase</keyword>
<comment type="domain">
    <text evidence="6">The N-terminal region contains the highly conserved SGGXDS motif, predicted to be a P-loop motif involved in ATP binding.</text>
</comment>
<comment type="catalytic activity">
    <reaction evidence="5 6">
        <text>cytidine(34) in tRNA(Ile2) + L-lysine + ATP = lysidine(34) in tRNA(Ile2) + AMP + diphosphate + H(+)</text>
        <dbReference type="Rhea" id="RHEA:43744"/>
        <dbReference type="Rhea" id="RHEA-COMP:10625"/>
        <dbReference type="Rhea" id="RHEA-COMP:10670"/>
        <dbReference type="ChEBI" id="CHEBI:15378"/>
        <dbReference type="ChEBI" id="CHEBI:30616"/>
        <dbReference type="ChEBI" id="CHEBI:32551"/>
        <dbReference type="ChEBI" id="CHEBI:33019"/>
        <dbReference type="ChEBI" id="CHEBI:82748"/>
        <dbReference type="ChEBI" id="CHEBI:83665"/>
        <dbReference type="ChEBI" id="CHEBI:456215"/>
        <dbReference type="EC" id="6.3.4.19"/>
    </reaction>
</comment>
<dbReference type="HAMAP" id="MF_01161">
    <property type="entry name" value="tRNA_Ile_lys_synt"/>
    <property type="match status" value="1"/>
</dbReference>
<evidence type="ECO:0000256" key="1">
    <source>
        <dbReference type="ARBA" id="ARBA00022598"/>
    </source>
</evidence>
<keyword evidence="4 6" id="KW-0067">ATP-binding</keyword>
<evidence type="ECO:0000256" key="6">
    <source>
        <dbReference type="HAMAP-Rule" id="MF_01161"/>
    </source>
</evidence>
<comment type="subcellular location">
    <subcellularLocation>
        <location evidence="6">Cytoplasm</location>
    </subcellularLocation>
</comment>
<dbReference type="EMBL" id="JAEANY010000004">
    <property type="protein sequence ID" value="MBH5323506.1"/>
    <property type="molecule type" value="Genomic_DNA"/>
</dbReference>
<dbReference type="InterPro" id="IPR012094">
    <property type="entry name" value="tRNA_Ile_lys_synt"/>
</dbReference>
<proteinExistence type="inferred from homology"/>
<evidence type="ECO:0000256" key="2">
    <source>
        <dbReference type="ARBA" id="ARBA00022694"/>
    </source>
</evidence>
<dbReference type="InterPro" id="IPR011063">
    <property type="entry name" value="TilS/TtcA_N"/>
</dbReference>
<feature type="domain" description="tRNA(Ile)-lysidine/2-thiocytidine synthase N-terminal" evidence="7">
    <location>
        <begin position="27"/>
        <end position="201"/>
    </location>
</feature>
<dbReference type="Gene3D" id="3.40.50.620">
    <property type="entry name" value="HUPs"/>
    <property type="match status" value="1"/>
</dbReference>
<reference evidence="8 9" key="1">
    <citation type="submission" date="2020-11" db="EMBL/GenBank/DDBJ databases">
        <title>Erythrobacter sediminis sp. nov., a marine bacterium from a tidal flat of Garorim Bay.</title>
        <authorList>
            <person name="Kim D."/>
            <person name="Yoo Y."/>
            <person name="Kim J.-J."/>
        </authorList>
    </citation>
    <scope>NUCLEOTIDE SEQUENCE [LARGE SCALE GENOMIC DNA]</scope>
    <source>
        <strain evidence="8 9">JGD-13</strain>
    </source>
</reference>
<sequence>MSTAIDPELVARFKAALDRLNPDGGKIGLAVSGGPDSMAMLLLAQEAIPGQFEVATVDHGLRPEAKDECALVLTACEERGVPCEVLTVKVGEGNVQAKAREARYAALDRWGKRRRIRTLATAHHANDQMETILMRLNRGCGTSGLSAIRDRTYVSRWRALVRPLLSFSRGELGKVVESARIAVAHDPSNADTSFERIQIRSALSQIDCLDPKGFSVSAQHMEDADMLCEWAVNMWLSDNEKTEKGGLRHPVPIARYMHFPILETQFRLMGATPRGRDLAQLMDQLRKGKGGNVAGILVKVDKGDWVYRPEPPRRTG</sequence>
<gene>
    <name evidence="6 8" type="primary">tilS</name>
    <name evidence="8" type="ORF">I5L03_13030</name>
</gene>
<protein>
    <recommendedName>
        <fullName evidence="6">tRNA(Ile)-lysidine synthase</fullName>
        <ecNumber evidence="6">6.3.4.19</ecNumber>
    </recommendedName>
    <alternativeName>
        <fullName evidence="6">tRNA(Ile)-2-lysyl-cytidine synthase</fullName>
    </alternativeName>
    <alternativeName>
        <fullName evidence="6">tRNA(Ile)-lysidine synthetase</fullName>
    </alternativeName>
</protein>
<comment type="similarity">
    <text evidence="6">Belongs to the tRNA(Ile)-lysidine synthase family.</text>
</comment>
<keyword evidence="3 6" id="KW-0547">Nucleotide-binding</keyword>
<evidence type="ECO:0000256" key="3">
    <source>
        <dbReference type="ARBA" id="ARBA00022741"/>
    </source>
</evidence>
<name>A0ABS0N6W8_9SPHN</name>
<dbReference type="GO" id="GO:0032267">
    <property type="term" value="F:tRNA(Ile)-lysidine synthase activity"/>
    <property type="evidence" value="ECO:0007669"/>
    <property type="project" value="UniProtKB-EC"/>
</dbReference>
<dbReference type="SUPFAM" id="SSF52402">
    <property type="entry name" value="Adenine nucleotide alpha hydrolases-like"/>
    <property type="match status" value="1"/>
</dbReference>
<evidence type="ECO:0000313" key="8">
    <source>
        <dbReference type="EMBL" id="MBH5323506.1"/>
    </source>
</evidence>